<accession>A0AAV6UAJ4</accession>
<name>A0AAV6UAJ4_9ARAC</name>
<evidence type="ECO:0000313" key="2">
    <source>
        <dbReference type="Proteomes" id="UP000827092"/>
    </source>
</evidence>
<evidence type="ECO:0000313" key="1">
    <source>
        <dbReference type="EMBL" id="KAG8180729.1"/>
    </source>
</evidence>
<gene>
    <name evidence="1" type="ORF">JTE90_004688</name>
</gene>
<dbReference type="AlphaFoldDB" id="A0AAV6UAJ4"/>
<proteinExistence type="predicted"/>
<keyword evidence="2" id="KW-1185">Reference proteome</keyword>
<dbReference type="EMBL" id="JAFNEN010000553">
    <property type="protein sequence ID" value="KAG8180729.1"/>
    <property type="molecule type" value="Genomic_DNA"/>
</dbReference>
<organism evidence="1 2">
    <name type="scientific">Oedothorax gibbosus</name>
    <dbReference type="NCBI Taxonomy" id="931172"/>
    <lineage>
        <taxon>Eukaryota</taxon>
        <taxon>Metazoa</taxon>
        <taxon>Ecdysozoa</taxon>
        <taxon>Arthropoda</taxon>
        <taxon>Chelicerata</taxon>
        <taxon>Arachnida</taxon>
        <taxon>Araneae</taxon>
        <taxon>Araneomorphae</taxon>
        <taxon>Entelegynae</taxon>
        <taxon>Araneoidea</taxon>
        <taxon>Linyphiidae</taxon>
        <taxon>Erigoninae</taxon>
        <taxon>Oedothorax</taxon>
    </lineage>
</organism>
<dbReference type="Proteomes" id="UP000827092">
    <property type="component" value="Unassembled WGS sequence"/>
</dbReference>
<protein>
    <submittedName>
        <fullName evidence="1">Uncharacterized protein</fullName>
    </submittedName>
</protein>
<comment type="caution">
    <text evidence="1">The sequence shown here is derived from an EMBL/GenBank/DDBJ whole genome shotgun (WGS) entry which is preliminary data.</text>
</comment>
<reference evidence="1 2" key="1">
    <citation type="journal article" date="2022" name="Nat. Ecol. Evol.">
        <title>A masculinizing supergene underlies an exaggerated male reproductive morph in a spider.</title>
        <authorList>
            <person name="Hendrickx F."/>
            <person name="De Corte Z."/>
            <person name="Sonet G."/>
            <person name="Van Belleghem S.M."/>
            <person name="Kostlbacher S."/>
            <person name="Vangestel C."/>
        </authorList>
    </citation>
    <scope>NUCLEOTIDE SEQUENCE [LARGE SCALE GENOMIC DNA]</scope>
    <source>
        <strain evidence="1">W744_W776</strain>
    </source>
</reference>
<sequence length="119" mass="13272">MSLNFDDWRAQAKTNFGQVGVVSECGNPECPRGVGAIVCPAVNKPCLRRPKSEFTSRGVKSDLLYVSSALFARPPLRARFTCSSMSITPPPPLDEFSQFLEHSWTLSFNEFSQKMKKPD</sequence>